<feature type="transmembrane region" description="Helical" evidence="1">
    <location>
        <begin position="180"/>
        <end position="202"/>
    </location>
</feature>
<evidence type="ECO:0000313" key="3">
    <source>
        <dbReference type="EMBL" id="RFC65649.1"/>
    </source>
</evidence>
<gene>
    <name evidence="3" type="ORF">DY251_17565</name>
</gene>
<dbReference type="PANTHER" id="PTHR22911:SF137">
    <property type="entry name" value="SOLUTE CARRIER FAMILY 35 MEMBER G2-RELATED"/>
    <property type="match status" value="1"/>
</dbReference>
<dbReference type="GO" id="GO:0016020">
    <property type="term" value="C:membrane"/>
    <property type="evidence" value="ECO:0007669"/>
    <property type="project" value="InterPro"/>
</dbReference>
<feature type="transmembrane region" description="Helical" evidence="1">
    <location>
        <begin position="238"/>
        <end position="257"/>
    </location>
</feature>
<keyword evidence="1" id="KW-0812">Transmembrane</keyword>
<feature type="transmembrane region" description="Helical" evidence="1">
    <location>
        <begin position="155"/>
        <end position="173"/>
    </location>
</feature>
<feature type="transmembrane region" description="Helical" evidence="1">
    <location>
        <begin position="208"/>
        <end position="226"/>
    </location>
</feature>
<keyword evidence="1" id="KW-0472">Membrane</keyword>
<feature type="transmembrane region" description="Helical" evidence="1">
    <location>
        <begin position="126"/>
        <end position="143"/>
    </location>
</feature>
<evidence type="ECO:0000256" key="1">
    <source>
        <dbReference type="SAM" id="Phobius"/>
    </source>
</evidence>
<name>A0A371X8T6_9HYPH</name>
<keyword evidence="1" id="KW-1133">Transmembrane helix</keyword>
<dbReference type="EMBL" id="QURN01000015">
    <property type="protein sequence ID" value="RFC65649.1"/>
    <property type="molecule type" value="Genomic_DNA"/>
</dbReference>
<dbReference type="InterPro" id="IPR000620">
    <property type="entry name" value="EamA_dom"/>
</dbReference>
<accession>A0A371X8T6</accession>
<feature type="transmembrane region" description="Helical" evidence="1">
    <location>
        <begin position="12"/>
        <end position="33"/>
    </location>
</feature>
<keyword evidence="4" id="KW-1185">Reference proteome</keyword>
<feature type="transmembrane region" description="Helical" evidence="1">
    <location>
        <begin position="73"/>
        <end position="93"/>
    </location>
</feature>
<dbReference type="InterPro" id="IPR037185">
    <property type="entry name" value="EmrE-like"/>
</dbReference>
<dbReference type="RefSeq" id="WP_116625260.1">
    <property type="nucleotide sequence ID" value="NZ_QURN01000015.1"/>
</dbReference>
<feature type="transmembrane region" description="Helical" evidence="1">
    <location>
        <begin position="99"/>
        <end position="119"/>
    </location>
</feature>
<feature type="transmembrane region" description="Helical" evidence="1">
    <location>
        <begin position="39"/>
        <end position="61"/>
    </location>
</feature>
<sequence>MPSQHDNHLKGLILCAIGGLAITVDIPLVKLASGDPWPVLMVRCTMTLLVGLVGWLIWRAFDRNAPALIPGKTGLIVAALYGVSSVFFITGVYNTSTANLVFILALNTTFSALLSWIFLGEKPRNGTLLAMAAMIFGVLIIVWDSFGSGNLIGDAAGFASSFLIATAITITRASGKEMGMASLVGVGLPLVVAAVMVSGSGFRIDAPWWIVLNGAVVMPIAFYCLGTGPKYLSGPEVAMFYLLETVLAPIWVWMIFAEQPSRNSLIGGAILIVALVAHSVWQLMESRKRRASVVMRYPA</sequence>
<dbReference type="AlphaFoldDB" id="A0A371X8T6"/>
<feature type="transmembrane region" description="Helical" evidence="1">
    <location>
        <begin position="263"/>
        <end position="281"/>
    </location>
</feature>
<feature type="domain" description="EamA" evidence="2">
    <location>
        <begin position="10"/>
        <end position="142"/>
    </location>
</feature>
<comment type="caution">
    <text evidence="3">The sequence shown here is derived from an EMBL/GenBank/DDBJ whole genome shotgun (WGS) entry which is preliminary data.</text>
</comment>
<protein>
    <submittedName>
        <fullName evidence="3">DMT family transporter</fullName>
    </submittedName>
</protein>
<evidence type="ECO:0000313" key="4">
    <source>
        <dbReference type="Proteomes" id="UP000262379"/>
    </source>
</evidence>
<reference evidence="4" key="1">
    <citation type="submission" date="2018-08" db="EMBL/GenBank/DDBJ databases">
        <authorList>
            <person name="Im W.T."/>
        </authorList>
    </citation>
    <scope>NUCLEOTIDE SEQUENCE [LARGE SCALE GENOMIC DNA]</scope>
    <source>
        <strain evidence="4">LA-28</strain>
    </source>
</reference>
<dbReference type="Pfam" id="PF00892">
    <property type="entry name" value="EamA"/>
    <property type="match status" value="1"/>
</dbReference>
<dbReference type="SUPFAM" id="SSF103481">
    <property type="entry name" value="Multidrug resistance efflux transporter EmrE"/>
    <property type="match status" value="2"/>
</dbReference>
<evidence type="ECO:0000259" key="2">
    <source>
        <dbReference type="Pfam" id="PF00892"/>
    </source>
</evidence>
<dbReference type="PANTHER" id="PTHR22911">
    <property type="entry name" value="ACYL-MALONYL CONDENSING ENZYME-RELATED"/>
    <property type="match status" value="1"/>
</dbReference>
<organism evidence="3 4">
    <name type="scientific">Mesorhizobium denitrificans</name>
    <dbReference type="NCBI Taxonomy" id="2294114"/>
    <lineage>
        <taxon>Bacteria</taxon>
        <taxon>Pseudomonadati</taxon>
        <taxon>Pseudomonadota</taxon>
        <taxon>Alphaproteobacteria</taxon>
        <taxon>Hyphomicrobiales</taxon>
        <taxon>Phyllobacteriaceae</taxon>
        <taxon>Mesorhizobium</taxon>
    </lineage>
</organism>
<proteinExistence type="predicted"/>
<dbReference type="Proteomes" id="UP000262379">
    <property type="component" value="Unassembled WGS sequence"/>
</dbReference>